<accession>A0A8K0DNC5</accession>
<proteinExistence type="predicted"/>
<name>A0A8K0DNC5_9ROSA</name>
<evidence type="ECO:0000256" key="5">
    <source>
        <dbReference type="ARBA" id="ARBA00023163"/>
    </source>
</evidence>
<keyword evidence="3" id="KW-0805">Transcription regulation</keyword>
<keyword evidence="5" id="KW-0804">Transcription</keyword>
<feature type="domain" description="AP2/ERF" evidence="8">
    <location>
        <begin position="49"/>
        <end position="106"/>
    </location>
</feature>
<feature type="region of interest" description="Disordered" evidence="7">
    <location>
        <begin position="1"/>
        <end position="47"/>
    </location>
</feature>
<dbReference type="Pfam" id="PF00847">
    <property type="entry name" value="AP2"/>
    <property type="match status" value="1"/>
</dbReference>
<feature type="region of interest" description="Disordered" evidence="7">
    <location>
        <begin position="245"/>
        <end position="264"/>
    </location>
</feature>
<organism evidence="9 10">
    <name type="scientific">Rhamnella rubrinervis</name>
    <dbReference type="NCBI Taxonomy" id="2594499"/>
    <lineage>
        <taxon>Eukaryota</taxon>
        <taxon>Viridiplantae</taxon>
        <taxon>Streptophyta</taxon>
        <taxon>Embryophyta</taxon>
        <taxon>Tracheophyta</taxon>
        <taxon>Spermatophyta</taxon>
        <taxon>Magnoliopsida</taxon>
        <taxon>eudicotyledons</taxon>
        <taxon>Gunneridae</taxon>
        <taxon>Pentapetalae</taxon>
        <taxon>rosids</taxon>
        <taxon>fabids</taxon>
        <taxon>Rosales</taxon>
        <taxon>Rhamnaceae</taxon>
        <taxon>rhamnoid group</taxon>
        <taxon>Rhamneae</taxon>
        <taxon>Rhamnella</taxon>
    </lineage>
</organism>
<evidence type="ECO:0000313" key="10">
    <source>
        <dbReference type="Proteomes" id="UP000796880"/>
    </source>
</evidence>
<dbReference type="SUPFAM" id="SSF54171">
    <property type="entry name" value="DNA-binding domain"/>
    <property type="match status" value="1"/>
</dbReference>
<dbReference type="Proteomes" id="UP000796880">
    <property type="component" value="Unassembled WGS sequence"/>
</dbReference>
<dbReference type="PRINTS" id="PR00367">
    <property type="entry name" value="ETHRSPELEMNT"/>
</dbReference>
<evidence type="ECO:0000256" key="2">
    <source>
        <dbReference type="ARBA" id="ARBA00022745"/>
    </source>
</evidence>
<keyword evidence="2" id="KW-0936">Ethylene signaling pathway</keyword>
<dbReference type="PANTHER" id="PTHR31677">
    <property type="entry name" value="AP2 DOMAIN CLASS TRANSCRIPTION FACTOR"/>
    <property type="match status" value="1"/>
</dbReference>
<reference evidence="9" key="1">
    <citation type="submission" date="2020-03" db="EMBL/GenBank/DDBJ databases">
        <title>A high-quality chromosome-level genome assembly of a woody plant with both climbing and erect habits, Rhamnella rubrinervis.</title>
        <authorList>
            <person name="Lu Z."/>
            <person name="Yang Y."/>
            <person name="Zhu X."/>
            <person name="Sun Y."/>
        </authorList>
    </citation>
    <scope>NUCLEOTIDE SEQUENCE</scope>
    <source>
        <strain evidence="9">BYM</strain>
        <tissue evidence="9">Leaf</tissue>
    </source>
</reference>
<comment type="caution">
    <text evidence="9">The sequence shown here is derived from an EMBL/GenBank/DDBJ whole genome shotgun (WGS) entry which is preliminary data.</text>
</comment>
<feature type="compositionally biased region" description="Basic and acidic residues" evidence="7">
    <location>
        <begin position="15"/>
        <end position="24"/>
    </location>
</feature>
<keyword evidence="4" id="KW-0238">DNA-binding</keyword>
<dbReference type="InterPro" id="IPR016177">
    <property type="entry name" value="DNA-bd_dom_sf"/>
</dbReference>
<feature type="compositionally biased region" description="Polar residues" evidence="7">
    <location>
        <begin position="25"/>
        <end position="47"/>
    </location>
</feature>
<protein>
    <recommendedName>
        <fullName evidence="8">AP2/ERF domain-containing protein</fullName>
    </recommendedName>
</protein>
<dbReference type="AlphaFoldDB" id="A0A8K0DNC5"/>
<feature type="region of interest" description="Disordered" evidence="7">
    <location>
        <begin position="126"/>
        <end position="168"/>
    </location>
</feature>
<evidence type="ECO:0000256" key="1">
    <source>
        <dbReference type="ARBA" id="ARBA00004123"/>
    </source>
</evidence>
<evidence type="ECO:0000313" key="9">
    <source>
        <dbReference type="EMBL" id="KAF3431193.1"/>
    </source>
</evidence>
<comment type="subcellular location">
    <subcellularLocation>
        <location evidence="1">Nucleus</location>
    </subcellularLocation>
</comment>
<keyword evidence="10" id="KW-1185">Reference proteome</keyword>
<dbReference type="InterPro" id="IPR001471">
    <property type="entry name" value="AP2/ERF_dom"/>
</dbReference>
<dbReference type="SMART" id="SM00380">
    <property type="entry name" value="AP2"/>
    <property type="match status" value="1"/>
</dbReference>
<dbReference type="GO" id="GO:0005634">
    <property type="term" value="C:nucleus"/>
    <property type="evidence" value="ECO:0007669"/>
    <property type="project" value="UniProtKB-SubCell"/>
</dbReference>
<evidence type="ECO:0000256" key="6">
    <source>
        <dbReference type="ARBA" id="ARBA00023242"/>
    </source>
</evidence>
<evidence type="ECO:0000256" key="4">
    <source>
        <dbReference type="ARBA" id="ARBA00023125"/>
    </source>
</evidence>
<dbReference type="CDD" id="cd00018">
    <property type="entry name" value="AP2"/>
    <property type="match status" value="1"/>
</dbReference>
<dbReference type="FunFam" id="3.30.730.10:FF:000001">
    <property type="entry name" value="Ethylene-responsive transcription factor 2"/>
    <property type="match status" value="1"/>
</dbReference>
<dbReference type="GO" id="GO:0003700">
    <property type="term" value="F:DNA-binding transcription factor activity"/>
    <property type="evidence" value="ECO:0007669"/>
    <property type="project" value="InterPro"/>
</dbReference>
<dbReference type="OrthoDB" id="1902708at2759"/>
<evidence type="ECO:0000256" key="7">
    <source>
        <dbReference type="SAM" id="MobiDB-lite"/>
    </source>
</evidence>
<dbReference type="PROSITE" id="PS51032">
    <property type="entry name" value="AP2_ERF"/>
    <property type="match status" value="1"/>
</dbReference>
<feature type="compositionally biased region" description="Low complexity" evidence="7">
    <location>
        <begin position="150"/>
        <end position="161"/>
    </location>
</feature>
<evidence type="ECO:0000259" key="8">
    <source>
        <dbReference type="PROSITE" id="PS51032"/>
    </source>
</evidence>
<dbReference type="GO" id="GO:0003677">
    <property type="term" value="F:DNA binding"/>
    <property type="evidence" value="ECO:0007669"/>
    <property type="project" value="UniProtKB-KW"/>
</dbReference>
<dbReference type="PANTHER" id="PTHR31677:SF146">
    <property type="entry name" value="ETHYLENE-RESPONSIVE TRANSCRIPTION FACTOR ESR2"/>
    <property type="match status" value="1"/>
</dbReference>
<dbReference type="InterPro" id="IPR036955">
    <property type="entry name" value="AP2/ERF_dom_sf"/>
</dbReference>
<dbReference type="EMBL" id="VOIH02000012">
    <property type="protein sequence ID" value="KAF3431193.1"/>
    <property type="molecule type" value="Genomic_DNA"/>
</dbReference>
<feature type="compositionally biased region" description="Polar residues" evidence="7">
    <location>
        <begin position="127"/>
        <end position="149"/>
    </location>
</feature>
<dbReference type="GO" id="GO:0009873">
    <property type="term" value="P:ethylene-activated signaling pathway"/>
    <property type="evidence" value="ECO:0007669"/>
    <property type="project" value="UniProtKB-KW"/>
</dbReference>
<sequence>MEEAFRRLNGLTHTSEPDPRDTKKCTTTSSNKRSLRETGSSAAPNTNMRYRGVRRRPWGRYAAEIRDPQSKERRWLGTFDTAEEAACAYDCAARAMRGLKARTNFVYPTSPPPPATHDHILPPFSFPKQSLQPSVKSQATTRSSFNPPGSNWSTSTSFTNSPASPRGGSSSVNMLFLRDFISSSSSSSHPSLVSPQSFYNQFPYVNASSTPSSSNCSSFSVCSGDFTGSSTTCMNLPVNNESSRIMTSTTQPDDDSEFFPKESSDSGLLEEVIQRFFPKPSSKYSGTHKAGGTTLPAVTNCSNMSGTQSFDHDMMMGMVKNEHVGHSFGYQGVQQQQQLGNFNSMNAVSQSMPFHNNELAPMNHHLQLVQDSILDVDVFQYPAEFVSAFAARVQNA</sequence>
<dbReference type="Gene3D" id="3.30.730.10">
    <property type="entry name" value="AP2/ERF domain"/>
    <property type="match status" value="1"/>
</dbReference>
<gene>
    <name evidence="9" type="ORF">FNV43_RR25923</name>
</gene>
<keyword evidence="6" id="KW-0539">Nucleus</keyword>
<evidence type="ECO:0000256" key="3">
    <source>
        <dbReference type="ARBA" id="ARBA00023015"/>
    </source>
</evidence>